<name>A0A383DEF7_9ZZZZ</name>
<accession>A0A383DEF7</accession>
<dbReference type="AlphaFoldDB" id="A0A383DEF7"/>
<sequence length="48" mass="5725">MGKIEGLDMRTILKVYVLRRYLWTQPYNLMPFLMNCKQKPNQGADYVS</sequence>
<evidence type="ECO:0000313" key="1">
    <source>
        <dbReference type="EMBL" id="SVE42714.1"/>
    </source>
</evidence>
<gene>
    <name evidence="1" type="ORF">METZ01_LOCUS495568</name>
</gene>
<feature type="non-terminal residue" evidence="1">
    <location>
        <position position="48"/>
    </location>
</feature>
<organism evidence="1">
    <name type="scientific">marine metagenome</name>
    <dbReference type="NCBI Taxonomy" id="408172"/>
    <lineage>
        <taxon>unclassified sequences</taxon>
        <taxon>metagenomes</taxon>
        <taxon>ecological metagenomes</taxon>
    </lineage>
</organism>
<protein>
    <submittedName>
        <fullName evidence="1">Uncharacterized protein</fullName>
    </submittedName>
</protein>
<reference evidence="1" key="1">
    <citation type="submission" date="2018-05" db="EMBL/GenBank/DDBJ databases">
        <authorList>
            <person name="Lanie J.A."/>
            <person name="Ng W.-L."/>
            <person name="Kazmierczak K.M."/>
            <person name="Andrzejewski T.M."/>
            <person name="Davidsen T.M."/>
            <person name="Wayne K.J."/>
            <person name="Tettelin H."/>
            <person name="Glass J.I."/>
            <person name="Rusch D."/>
            <person name="Podicherti R."/>
            <person name="Tsui H.-C.T."/>
            <person name="Winkler M.E."/>
        </authorList>
    </citation>
    <scope>NUCLEOTIDE SEQUENCE</scope>
</reference>
<proteinExistence type="predicted"/>
<dbReference type="EMBL" id="UINC01216536">
    <property type="protein sequence ID" value="SVE42714.1"/>
    <property type="molecule type" value="Genomic_DNA"/>
</dbReference>